<organism evidence="1 2">
    <name type="scientific">Globodera rostochiensis</name>
    <name type="common">Golden nematode worm</name>
    <name type="synonym">Heterodera rostochiensis</name>
    <dbReference type="NCBI Taxonomy" id="31243"/>
    <lineage>
        <taxon>Eukaryota</taxon>
        <taxon>Metazoa</taxon>
        <taxon>Ecdysozoa</taxon>
        <taxon>Nematoda</taxon>
        <taxon>Chromadorea</taxon>
        <taxon>Rhabditida</taxon>
        <taxon>Tylenchina</taxon>
        <taxon>Tylenchomorpha</taxon>
        <taxon>Tylenchoidea</taxon>
        <taxon>Heteroderidae</taxon>
        <taxon>Heteroderinae</taxon>
        <taxon>Globodera</taxon>
    </lineage>
</organism>
<evidence type="ECO:0000313" key="2">
    <source>
        <dbReference type="WBParaSite" id="Gr19_v10_g6613.t1"/>
    </source>
</evidence>
<dbReference type="WBParaSite" id="Gr19_v10_g6613.t1">
    <property type="protein sequence ID" value="Gr19_v10_g6613.t1"/>
    <property type="gene ID" value="Gr19_v10_g6613"/>
</dbReference>
<reference evidence="2" key="1">
    <citation type="submission" date="2022-11" db="UniProtKB">
        <authorList>
            <consortium name="WormBaseParasite"/>
        </authorList>
    </citation>
    <scope>IDENTIFICATION</scope>
</reference>
<sequence>MNAIWKLCSPLIESKCQVRKSHANYIHFRFAALHARLHTSTREYYDYDTIHSTGEYATARTHWPHNGLGEMMTKALLFTCCCAILFCLTLMAEDKSVLALGNDAGEPRIGRYFEGGQFVRVKRACGTARCSYTRQCDSCCACVEGFCCPITR</sequence>
<evidence type="ECO:0000313" key="1">
    <source>
        <dbReference type="Proteomes" id="UP000887572"/>
    </source>
</evidence>
<dbReference type="AlphaFoldDB" id="A0A914I409"/>
<dbReference type="Proteomes" id="UP000887572">
    <property type="component" value="Unplaced"/>
</dbReference>
<protein>
    <submittedName>
        <fullName evidence="2">Uncharacterized protein</fullName>
    </submittedName>
</protein>
<keyword evidence="1" id="KW-1185">Reference proteome</keyword>
<name>A0A914I409_GLORO</name>
<accession>A0A914I409</accession>
<proteinExistence type="predicted"/>